<evidence type="ECO:0000313" key="1">
    <source>
        <dbReference type="EMBL" id="KAG8563174.1"/>
    </source>
</evidence>
<evidence type="ECO:0000313" key="2">
    <source>
        <dbReference type="Proteomes" id="UP000824782"/>
    </source>
</evidence>
<reference evidence="1" key="1">
    <citation type="thesis" date="2020" institute="ProQuest LLC" country="789 East Eisenhower Parkway, Ann Arbor, MI, USA">
        <title>Comparative Genomics and Chromosome Evolution.</title>
        <authorList>
            <person name="Mudd A.B."/>
        </authorList>
    </citation>
    <scope>NUCLEOTIDE SEQUENCE</scope>
    <source>
        <strain evidence="1">237g6f4</strain>
        <tissue evidence="1">Blood</tissue>
    </source>
</reference>
<name>A0AAV7AT39_ENGPU</name>
<sequence>MKRSVLSFPCLETHSESWNYLDIIFLQTI</sequence>
<organism evidence="1 2">
    <name type="scientific">Engystomops pustulosus</name>
    <name type="common">Tungara frog</name>
    <name type="synonym">Physalaemus pustulosus</name>
    <dbReference type="NCBI Taxonomy" id="76066"/>
    <lineage>
        <taxon>Eukaryota</taxon>
        <taxon>Metazoa</taxon>
        <taxon>Chordata</taxon>
        <taxon>Craniata</taxon>
        <taxon>Vertebrata</taxon>
        <taxon>Euteleostomi</taxon>
        <taxon>Amphibia</taxon>
        <taxon>Batrachia</taxon>
        <taxon>Anura</taxon>
        <taxon>Neobatrachia</taxon>
        <taxon>Hyloidea</taxon>
        <taxon>Leptodactylidae</taxon>
        <taxon>Leiuperinae</taxon>
        <taxon>Engystomops</taxon>
    </lineage>
</organism>
<protein>
    <submittedName>
        <fullName evidence="1">Uncharacterized protein</fullName>
    </submittedName>
</protein>
<accession>A0AAV7AT39</accession>
<gene>
    <name evidence="1" type="ORF">GDO81_015959</name>
</gene>
<keyword evidence="2" id="KW-1185">Reference proteome</keyword>
<dbReference type="AlphaFoldDB" id="A0AAV7AT39"/>
<dbReference type="EMBL" id="WNYA01000007">
    <property type="protein sequence ID" value="KAG8563174.1"/>
    <property type="molecule type" value="Genomic_DNA"/>
</dbReference>
<proteinExistence type="predicted"/>
<comment type="caution">
    <text evidence="1">The sequence shown here is derived from an EMBL/GenBank/DDBJ whole genome shotgun (WGS) entry which is preliminary data.</text>
</comment>
<dbReference type="Proteomes" id="UP000824782">
    <property type="component" value="Unassembled WGS sequence"/>
</dbReference>